<name>A0A7S4V471_9DINO</name>
<protein>
    <recommendedName>
        <fullName evidence="2">Protein kinase domain-containing protein</fullName>
    </recommendedName>
</protein>
<dbReference type="InterPro" id="IPR011009">
    <property type="entry name" value="Kinase-like_dom_sf"/>
</dbReference>
<dbReference type="PANTHER" id="PTHR44329:SF289">
    <property type="entry name" value="SERINE_THREONINE-PROTEIN KINASE VIK"/>
    <property type="match status" value="1"/>
</dbReference>
<dbReference type="PROSITE" id="PS50011">
    <property type="entry name" value="PROTEIN_KINASE_DOM"/>
    <property type="match status" value="1"/>
</dbReference>
<organism evidence="3">
    <name type="scientific">Alexandrium monilatum</name>
    <dbReference type="NCBI Taxonomy" id="311494"/>
    <lineage>
        <taxon>Eukaryota</taxon>
        <taxon>Sar</taxon>
        <taxon>Alveolata</taxon>
        <taxon>Dinophyceae</taxon>
        <taxon>Gonyaulacales</taxon>
        <taxon>Pyrocystaceae</taxon>
        <taxon>Alexandrium</taxon>
    </lineage>
</organism>
<accession>A0A7S4V471</accession>
<dbReference type="SUPFAM" id="SSF56112">
    <property type="entry name" value="Protein kinase-like (PK-like)"/>
    <property type="match status" value="1"/>
</dbReference>
<dbReference type="GO" id="GO:0004674">
    <property type="term" value="F:protein serine/threonine kinase activity"/>
    <property type="evidence" value="ECO:0007669"/>
    <property type="project" value="TreeGrafter"/>
</dbReference>
<evidence type="ECO:0000259" key="2">
    <source>
        <dbReference type="PROSITE" id="PS50011"/>
    </source>
</evidence>
<dbReference type="CDD" id="cd00180">
    <property type="entry name" value="PKc"/>
    <property type="match status" value="1"/>
</dbReference>
<feature type="region of interest" description="Disordered" evidence="1">
    <location>
        <begin position="104"/>
        <end position="146"/>
    </location>
</feature>
<dbReference type="Gene3D" id="1.10.510.10">
    <property type="entry name" value="Transferase(Phosphotransferase) domain 1"/>
    <property type="match status" value="1"/>
</dbReference>
<reference evidence="3" key="1">
    <citation type="submission" date="2021-01" db="EMBL/GenBank/DDBJ databases">
        <authorList>
            <person name="Corre E."/>
            <person name="Pelletier E."/>
            <person name="Niang G."/>
            <person name="Scheremetjew M."/>
            <person name="Finn R."/>
            <person name="Kale V."/>
            <person name="Holt S."/>
            <person name="Cochrane G."/>
            <person name="Meng A."/>
            <person name="Brown T."/>
            <person name="Cohen L."/>
        </authorList>
    </citation>
    <scope>NUCLEOTIDE SEQUENCE</scope>
    <source>
        <strain evidence="3">CCMP3105</strain>
    </source>
</reference>
<dbReference type="AlphaFoldDB" id="A0A7S4V471"/>
<dbReference type="GO" id="GO:0005524">
    <property type="term" value="F:ATP binding"/>
    <property type="evidence" value="ECO:0007669"/>
    <property type="project" value="InterPro"/>
</dbReference>
<dbReference type="InterPro" id="IPR008271">
    <property type="entry name" value="Ser/Thr_kinase_AS"/>
</dbReference>
<evidence type="ECO:0000313" key="3">
    <source>
        <dbReference type="EMBL" id="CAE4575430.1"/>
    </source>
</evidence>
<evidence type="ECO:0000256" key="1">
    <source>
        <dbReference type="SAM" id="MobiDB-lite"/>
    </source>
</evidence>
<dbReference type="PROSITE" id="PS00108">
    <property type="entry name" value="PROTEIN_KINASE_ST"/>
    <property type="match status" value="1"/>
</dbReference>
<proteinExistence type="predicted"/>
<dbReference type="SMART" id="SM00220">
    <property type="entry name" value="S_TKc"/>
    <property type="match status" value="1"/>
</dbReference>
<dbReference type="PANTHER" id="PTHR44329">
    <property type="entry name" value="SERINE/THREONINE-PROTEIN KINASE TNNI3K-RELATED"/>
    <property type="match status" value="1"/>
</dbReference>
<feature type="domain" description="Protein kinase" evidence="2">
    <location>
        <begin position="170"/>
        <end position="412"/>
    </location>
</feature>
<dbReference type="Pfam" id="PF00069">
    <property type="entry name" value="Pkinase"/>
    <property type="match status" value="1"/>
</dbReference>
<sequence length="412" mass="43459">MLARFSSPCRPASTKACKHAVHSPHAMGCGSLVAAGPRYVAPGEEASTAAVKLELAAAPDEPHTAPQPARDFRFEASAAALAWVHGPPPAAGCAANVVPPEAVRTHASAPSRPARGTSGGGDCPGSTRFEQPDGRPAPSDRDDLDYGPCFGPLTLDARTLERCSVPPESYELLSALDETNNSTVFLAEWKASRERVAVKRVRKRGSGQPFRTHANEVRVLSRLDHPCLARLIGIVDTPPQLDIVLEYCAGGDLHSYVRGGAGQGWDFLDLLCDVARGLAHMHEEWFAHLDVKPGNILLAPASGTAATARPCRGRLCDFGTATRLSASRGLCGVVGTPGFRAPEVEQGVGFDATLADVWSLGKVLEFIEFRTGRRWPSARPVMTAGEPAARPSARGCMRLLQGAREGGGGASA</sequence>
<gene>
    <name evidence="3" type="ORF">AMON00008_LOCUS15049</name>
</gene>
<dbReference type="EMBL" id="HBNR01022534">
    <property type="protein sequence ID" value="CAE4575430.1"/>
    <property type="molecule type" value="Transcribed_RNA"/>
</dbReference>
<dbReference type="InterPro" id="IPR051681">
    <property type="entry name" value="Ser/Thr_Kinases-Pseudokinases"/>
</dbReference>
<feature type="compositionally biased region" description="Basic and acidic residues" evidence="1">
    <location>
        <begin position="130"/>
        <end position="141"/>
    </location>
</feature>
<dbReference type="InterPro" id="IPR000719">
    <property type="entry name" value="Prot_kinase_dom"/>
</dbReference>